<evidence type="ECO:0000313" key="7">
    <source>
        <dbReference type="Proteomes" id="UP000231912"/>
    </source>
</evidence>
<dbReference type="SMART" id="SM00228">
    <property type="entry name" value="PDZ"/>
    <property type="match status" value="1"/>
</dbReference>
<dbReference type="SUPFAM" id="SSF50156">
    <property type="entry name" value="PDZ domain-like"/>
    <property type="match status" value="1"/>
</dbReference>
<dbReference type="Proteomes" id="UP000231912">
    <property type="component" value="Unassembled WGS sequence"/>
</dbReference>
<dbReference type="Gene3D" id="2.30.42.10">
    <property type="match status" value="1"/>
</dbReference>
<gene>
    <name evidence="6" type="ORF">CH371_12480</name>
</gene>
<evidence type="ECO:0000313" key="6">
    <source>
        <dbReference type="EMBL" id="PJZ65730.1"/>
    </source>
</evidence>
<dbReference type="PANTHER" id="PTHR45980">
    <property type="match status" value="1"/>
</dbReference>
<dbReference type="InterPro" id="IPR036034">
    <property type="entry name" value="PDZ_sf"/>
</dbReference>
<organism evidence="6 7">
    <name type="scientific">Leptospira wolffii</name>
    <dbReference type="NCBI Taxonomy" id="409998"/>
    <lineage>
        <taxon>Bacteria</taxon>
        <taxon>Pseudomonadati</taxon>
        <taxon>Spirochaetota</taxon>
        <taxon>Spirochaetia</taxon>
        <taxon>Leptospirales</taxon>
        <taxon>Leptospiraceae</taxon>
        <taxon>Leptospira</taxon>
    </lineage>
</organism>
<evidence type="ECO:0000256" key="2">
    <source>
        <dbReference type="ARBA" id="ARBA00022801"/>
    </source>
</evidence>
<dbReference type="RefSeq" id="WP_100759161.1">
    <property type="nucleotide sequence ID" value="NZ_NPDT01000004.1"/>
</dbReference>
<evidence type="ECO:0000256" key="1">
    <source>
        <dbReference type="ARBA" id="ARBA00022670"/>
    </source>
</evidence>
<sequence length="459" mass="51764">MRSSIKAFVFYVFLFLSFANSEAKGSDPEFSVLVHFRKYSHHNPFQKGIPYQRKIPAIRLDERSAIALLKPGEVPLFAEMHPEESAGRKAYFQKVDVDTGLGILLLPEDFGRSKGFFPIVSLEDSPRAFASCSSFFPNQEWGSLEFSKSILSLSKLNRKENTEGNRSFLFGGKKVCGFTDGSWNVGSDVLKRFFASRFASASPFPHPGFLAESSLTPAEEDYYFPKGSVGTVVSEVFPGIGPAHNLFPGDAIIAVNGIPVASKQKQVLYDLLLSQKGRALNAGETVELSLYRDGKKREIRYKLRPYSEDSFLIPESSDRTAPKYLISGGLLFTELTKTYLKEYGEKYKSAGDRKLVYLAESFSRKMHPERSRIVLLSRTFPDEKNRAYQEFQDLILESVNEKLVDSVEGLKIAIQENKGEFLVFRFSGNKIAVFDKAELRQLDERIKSLYSLDSLDNIR</sequence>
<dbReference type="Gene3D" id="3.20.190.20">
    <property type="match status" value="1"/>
</dbReference>
<dbReference type="GO" id="GO:0006508">
    <property type="term" value="P:proteolysis"/>
    <property type="evidence" value="ECO:0007669"/>
    <property type="project" value="UniProtKB-KW"/>
</dbReference>
<dbReference type="PROSITE" id="PS50106">
    <property type="entry name" value="PDZ"/>
    <property type="match status" value="1"/>
</dbReference>
<dbReference type="InterPro" id="IPR041517">
    <property type="entry name" value="DEGP_PDZ"/>
</dbReference>
<reference evidence="6 7" key="1">
    <citation type="submission" date="2017-07" db="EMBL/GenBank/DDBJ databases">
        <title>Leptospira spp. isolated from tropical soils.</title>
        <authorList>
            <person name="Thibeaux R."/>
            <person name="Iraola G."/>
            <person name="Ferres I."/>
            <person name="Bierque E."/>
            <person name="Girault D."/>
            <person name="Soupe-Gilbert M.-E."/>
            <person name="Picardeau M."/>
            <person name="Goarant C."/>
        </authorList>
    </citation>
    <scope>NUCLEOTIDE SEQUENCE [LARGE SCALE GENOMIC DNA]</scope>
    <source>
        <strain evidence="6 7">FH2-C-A2</strain>
    </source>
</reference>
<dbReference type="AlphaFoldDB" id="A0A2M9ZBE0"/>
<evidence type="ECO:0000259" key="5">
    <source>
        <dbReference type="PROSITE" id="PS50106"/>
    </source>
</evidence>
<accession>A0A2M9ZBE0</accession>
<protein>
    <submittedName>
        <fullName evidence="6">Peptidase A2</fullName>
    </submittedName>
</protein>
<name>A0A2M9ZBE0_9LEPT</name>
<proteinExistence type="predicted"/>
<feature type="chain" id="PRO_5014631456" evidence="4">
    <location>
        <begin position="24"/>
        <end position="459"/>
    </location>
</feature>
<feature type="signal peptide" evidence="4">
    <location>
        <begin position="1"/>
        <end position="23"/>
    </location>
</feature>
<dbReference type="PANTHER" id="PTHR45980:SF9">
    <property type="entry name" value="PROTEASE DO-LIKE 10, MITOCHONDRIAL-RELATED"/>
    <property type="match status" value="1"/>
</dbReference>
<comment type="caution">
    <text evidence="6">The sequence shown here is derived from an EMBL/GenBank/DDBJ whole genome shotgun (WGS) entry which is preliminary data.</text>
</comment>
<dbReference type="InterPro" id="IPR046449">
    <property type="entry name" value="DEGP_PDZ_sf"/>
</dbReference>
<keyword evidence="3" id="KW-0720">Serine protease</keyword>
<evidence type="ECO:0000256" key="3">
    <source>
        <dbReference type="ARBA" id="ARBA00022825"/>
    </source>
</evidence>
<keyword evidence="1" id="KW-0645">Protease</keyword>
<feature type="domain" description="PDZ" evidence="5">
    <location>
        <begin position="230"/>
        <end position="260"/>
    </location>
</feature>
<keyword evidence="4" id="KW-0732">Signal</keyword>
<dbReference type="GO" id="GO:0004252">
    <property type="term" value="F:serine-type endopeptidase activity"/>
    <property type="evidence" value="ECO:0007669"/>
    <property type="project" value="TreeGrafter"/>
</dbReference>
<dbReference type="InterPro" id="IPR001478">
    <property type="entry name" value="PDZ"/>
</dbReference>
<dbReference type="EMBL" id="NPDT01000004">
    <property type="protein sequence ID" value="PJZ65730.1"/>
    <property type="molecule type" value="Genomic_DNA"/>
</dbReference>
<dbReference type="Pfam" id="PF17815">
    <property type="entry name" value="PDZ_3"/>
    <property type="match status" value="1"/>
</dbReference>
<evidence type="ECO:0000256" key="4">
    <source>
        <dbReference type="SAM" id="SignalP"/>
    </source>
</evidence>
<keyword evidence="2" id="KW-0378">Hydrolase</keyword>